<keyword evidence="2" id="KW-1185">Reference proteome</keyword>
<proteinExistence type="predicted"/>
<dbReference type="RefSeq" id="WP_184192558.1">
    <property type="nucleotide sequence ID" value="NZ_JACHGW010000001.1"/>
</dbReference>
<gene>
    <name evidence="1" type="ORF">HNQ39_000700</name>
</gene>
<dbReference type="EMBL" id="JACHGW010000001">
    <property type="protein sequence ID" value="MBB6048938.1"/>
    <property type="molecule type" value="Genomic_DNA"/>
</dbReference>
<name>A0A7W9SMY8_ARMRO</name>
<dbReference type="AlphaFoldDB" id="A0A7W9SMY8"/>
<protein>
    <submittedName>
        <fullName evidence="1">Uncharacterized protein</fullName>
    </submittedName>
</protein>
<comment type="caution">
    <text evidence="1">The sequence shown here is derived from an EMBL/GenBank/DDBJ whole genome shotgun (WGS) entry which is preliminary data.</text>
</comment>
<evidence type="ECO:0000313" key="2">
    <source>
        <dbReference type="Proteomes" id="UP000520814"/>
    </source>
</evidence>
<reference evidence="1 2" key="1">
    <citation type="submission" date="2020-08" db="EMBL/GenBank/DDBJ databases">
        <title>Genomic Encyclopedia of Type Strains, Phase IV (KMG-IV): sequencing the most valuable type-strain genomes for metagenomic binning, comparative biology and taxonomic classification.</title>
        <authorList>
            <person name="Goeker M."/>
        </authorList>
    </citation>
    <scope>NUCLEOTIDE SEQUENCE [LARGE SCALE GENOMIC DNA]</scope>
    <source>
        <strain evidence="1 2">DSM 23562</strain>
    </source>
</reference>
<sequence length="161" mass="17212">MTELPRGVAIAHIWTPASEPLTPAELAYFLTERGFVPGVADETGTIHADTGLAEARFVISGAAWSFISLSSSKGNGCTVTVLQPDEAPMPDDYLLKRAVRRPRLVYRVIAGGPSNSDRNLCENLAEALLVAQNGAVQIAGRGTKGNKPANYTNPWIGEIKH</sequence>
<evidence type="ECO:0000313" key="1">
    <source>
        <dbReference type="EMBL" id="MBB6048938.1"/>
    </source>
</evidence>
<accession>A0A7W9SMY8</accession>
<organism evidence="1 2">
    <name type="scientific">Armatimonas rosea</name>
    <dbReference type="NCBI Taxonomy" id="685828"/>
    <lineage>
        <taxon>Bacteria</taxon>
        <taxon>Bacillati</taxon>
        <taxon>Armatimonadota</taxon>
        <taxon>Armatimonadia</taxon>
        <taxon>Armatimonadales</taxon>
        <taxon>Armatimonadaceae</taxon>
        <taxon>Armatimonas</taxon>
    </lineage>
</organism>
<dbReference type="Proteomes" id="UP000520814">
    <property type="component" value="Unassembled WGS sequence"/>
</dbReference>